<evidence type="ECO:0000256" key="1">
    <source>
        <dbReference type="ARBA" id="ARBA00004123"/>
    </source>
</evidence>
<proteinExistence type="inferred from homology"/>
<evidence type="ECO:0000313" key="7">
    <source>
        <dbReference type="EnsemblPlants" id="KQK09980"/>
    </source>
</evidence>
<dbReference type="PANTHER" id="PTHR12901">
    <property type="entry name" value="SPERM PROTEIN HOMOLOG"/>
    <property type="match status" value="1"/>
</dbReference>
<dbReference type="PANTHER" id="PTHR12901:SF10">
    <property type="entry name" value="COENZYME Q-BINDING PROTEIN COQ10, MITOCHONDRIAL"/>
    <property type="match status" value="1"/>
</dbReference>
<evidence type="ECO:0000256" key="3">
    <source>
        <dbReference type="ARBA" id="ARBA00011814"/>
    </source>
</evidence>
<dbReference type="EnsemblPlants" id="KQK09980">
    <property type="protein sequence ID" value="KQK09980"/>
    <property type="gene ID" value="BRADI_2g51350v3"/>
</dbReference>
<feature type="domain" description="Coenzyme Q-binding protein COQ10 START" evidence="5">
    <location>
        <begin position="214"/>
        <end position="341"/>
    </location>
</feature>
<dbReference type="GO" id="GO:0005634">
    <property type="term" value="C:nucleus"/>
    <property type="evidence" value="ECO:0007669"/>
    <property type="project" value="UniProtKB-SubCell"/>
</dbReference>
<comment type="subunit">
    <text evidence="3">Interacts with coenzyme Q.</text>
</comment>
<dbReference type="Proteomes" id="UP000008810">
    <property type="component" value="Chromosome 2"/>
</dbReference>
<dbReference type="InterPro" id="IPR005031">
    <property type="entry name" value="COQ10_START"/>
</dbReference>
<dbReference type="GO" id="GO:0005739">
    <property type="term" value="C:mitochondrion"/>
    <property type="evidence" value="ECO:0000318"/>
    <property type="project" value="GO_Central"/>
</dbReference>
<dbReference type="GO" id="GO:0045333">
    <property type="term" value="P:cellular respiration"/>
    <property type="evidence" value="ECO:0007669"/>
    <property type="project" value="InterPro"/>
</dbReference>
<dbReference type="InterPro" id="IPR023393">
    <property type="entry name" value="START-like_dom_sf"/>
</dbReference>
<evidence type="ECO:0000256" key="2">
    <source>
        <dbReference type="ARBA" id="ARBA00006885"/>
    </source>
</evidence>
<reference evidence="6" key="2">
    <citation type="submission" date="2017-06" db="EMBL/GenBank/DDBJ databases">
        <title>WGS assembly of Brachypodium distachyon.</title>
        <authorList>
            <consortium name="The International Brachypodium Initiative"/>
            <person name="Lucas S."/>
            <person name="Harmon-Smith M."/>
            <person name="Lail K."/>
            <person name="Tice H."/>
            <person name="Grimwood J."/>
            <person name="Bruce D."/>
            <person name="Barry K."/>
            <person name="Shu S."/>
            <person name="Lindquist E."/>
            <person name="Wang M."/>
            <person name="Pitluck S."/>
            <person name="Vogel J.P."/>
            <person name="Garvin D.F."/>
            <person name="Mockler T.C."/>
            <person name="Schmutz J."/>
            <person name="Rokhsar D."/>
            <person name="Bevan M.W."/>
        </authorList>
    </citation>
    <scope>NUCLEOTIDE SEQUENCE</scope>
    <source>
        <strain evidence="6">Bd21</strain>
    </source>
</reference>
<dbReference type="SUPFAM" id="SSF55961">
    <property type="entry name" value="Bet v1-like"/>
    <property type="match status" value="1"/>
</dbReference>
<comment type="subcellular location">
    <subcellularLocation>
        <location evidence="1">Nucleus</location>
    </subcellularLocation>
</comment>
<dbReference type="AlphaFoldDB" id="A0A0Q3JCI8"/>
<comment type="function">
    <text evidence="4">Required for the function of coenzyme Q in the respiratory chain. May serve as a chaperone or may be involved in the transport of Q6 from its site of synthesis to the catalytic sites of the respiratory complexes.</text>
</comment>
<dbReference type="InterPro" id="IPR044996">
    <property type="entry name" value="COQ10-like"/>
</dbReference>
<dbReference type="STRING" id="15368.A0A0Q3JCI8"/>
<name>A0A0Q3JCI8_BRADI</name>
<dbReference type="Gramene" id="KQK09980">
    <property type="protein sequence ID" value="KQK09980"/>
    <property type="gene ID" value="BRADI_2g51350v3"/>
</dbReference>
<accession>A0A0Q3JCI8</accession>
<dbReference type="GO" id="GO:0048039">
    <property type="term" value="F:ubiquinone binding"/>
    <property type="evidence" value="ECO:0007669"/>
    <property type="project" value="InterPro"/>
</dbReference>
<reference evidence="6 7" key="1">
    <citation type="journal article" date="2010" name="Nature">
        <title>Genome sequencing and analysis of the model grass Brachypodium distachyon.</title>
        <authorList>
            <consortium name="International Brachypodium Initiative"/>
        </authorList>
    </citation>
    <scope>NUCLEOTIDE SEQUENCE [LARGE SCALE GENOMIC DNA]</scope>
    <source>
        <strain evidence="6 7">Bd21</strain>
    </source>
</reference>
<evidence type="ECO:0000313" key="6">
    <source>
        <dbReference type="EMBL" id="KQK09980.1"/>
    </source>
</evidence>
<evidence type="ECO:0000313" key="8">
    <source>
        <dbReference type="Proteomes" id="UP000008810"/>
    </source>
</evidence>
<comment type="similarity">
    <text evidence="2">Belongs to the COQ10 family.</text>
</comment>
<reference evidence="7" key="3">
    <citation type="submission" date="2018-08" db="UniProtKB">
        <authorList>
            <consortium name="EnsemblPlants"/>
        </authorList>
    </citation>
    <scope>IDENTIFICATION</scope>
    <source>
        <strain evidence="7">cv. Bd21</strain>
    </source>
</reference>
<keyword evidence="8" id="KW-1185">Reference proteome</keyword>
<evidence type="ECO:0000259" key="5">
    <source>
        <dbReference type="Pfam" id="PF03364"/>
    </source>
</evidence>
<gene>
    <name evidence="6" type="ORF">BRADI_2g51350v3</name>
</gene>
<dbReference type="KEGG" id="bdi:100844986"/>
<sequence>MILVPPRVQSDGAAPTRCPCAVTLLFLAALDRRRGRHPPSRAHSPAVLLAPPYRPFRPQIRLPPATEELNFPTPLSLSPPLLRSFTAGDAADRSIDSLPRGPNLGFPAAGSRREATMLPCARSMLRRRGLALLRGCAEGECGRREALANARCAATLAGLGDRGIGRWADPPARAKAHRLNGGWPAGTQTRCFLGCGDGEEGSVLSKVYEERRVMGYSPEQMYAVVAAVDLYEDFVPWCQRSRVVRRYDNGSFDAELEIGFKFLVESYVSHVEMEKPKYIKTTASQSGLFDHLINVWEFKPGPIPGTCDLYFLVDFKFQSPLYRQVASMFFKEVVSRLVGSFSDRCFRIYGPAVPVLENTHGQGR</sequence>
<dbReference type="EMBL" id="CM000881">
    <property type="protein sequence ID" value="KQK09980.1"/>
    <property type="molecule type" value="Genomic_DNA"/>
</dbReference>
<dbReference type="OrthoDB" id="292693at2759"/>
<dbReference type="ExpressionAtlas" id="A0A0Q3JCI8">
    <property type="expression patterns" value="baseline and differential"/>
</dbReference>
<protein>
    <recommendedName>
        <fullName evidence="5">Coenzyme Q-binding protein COQ10 START domain-containing protein</fullName>
    </recommendedName>
</protein>
<dbReference type="CDD" id="cd07813">
    <property type="entry name" value="COQ10p_like"/>
    <property type="match status" value="1"/>
</dbReference>
<dbReference type="Pfam" id="PF03364">
    <property type="entry name" value="Polyketide_cyc"/>
    <property type="match status" value="1"/>
</dbReference>
<dbReference type="FunCoup" id="A0A0Q3JCI8">
    <property type="interactions" value="699"/>
</dbReference>
<dbReference type="Gene3D" id="3.30.530.20">
    <property type="match status" value="1"/>
</dbReference>
<evidence type="ECO:0000256" key="4">
    <source>
        <dbReference type="ARBA" id="ARBA00024947"/>
    </source>
</evidence>
<organism evidence="6">
    <name type="scientific">Brachypodium distachyon</name>
    <name type="common">Purple false brome</name>
    <name type="synonym">Trachynia distachya</name>
    <dbReference type="NCBI Taxonomy" id="15368"/>
    <lineage>
        <taxon>Eukaryota</taxon>
        <taxon>Viridiplantae</taxon>
        <taxon>Streptophyta</taxon>
        <taxon>Embryophyta</taxon>
        <taxon>Tracheophyta</taxon>
        <taxon>Spermatophyta</taxon>
        <taxon>Magnoliopsida</taxon>
        <taxon>Liliopsida</taxon>
        <taxon>Poales</taxon>
        <taxon>Poaceae</taxon>
        <taxon>BOP clade</taxon>
        <taxon>Pooideae</taxon>
        <taxon>Stipodae</taxon>
        <taxon>Brachypodieae</taxon>
        <taxon>Brachypodium</taxon>
    </lineage>
</organism>